<dbReference type="EMBL" id="JBDLNV010000003">
    <property type="protein sequence ID" value="MFM1723381.1"/>
    <property type="molecule type" value="Genomic_DNA"/>
</dbReference>
<proteinExistence type="predicted"/>
<keyword evidence="3" id="KW-1185">Reference proteome</keyword>
<feature type="domain" description="DUF4097" evidence="1">
    <location>
        <begin position="81"/>
        <end position="252"/>
    </location>
</feature>
<dbReference type="Proteomes" id="UP001629745">
    <property type="component" value="Unassembled WGS sequence"/>
</dbReference>
<accession>A0ABW9FCX5</accession>
<sequence length="293" mass="30560">MPTFSTPEPISATLSFAVGDATLTATDRDDTVVEIRPSDPHRELDVRAAEQTRVEFASGRLVVKAPRPRVLGVWGKVGSVDITVELPIDSAVEADASVGAVRADGRLGNCRVKTATGDVRLDGTRDLTVNTGAGAITVETVGGDADLSTGSGRIEVRHVGGNALVENSNGHNRIGSVTGDLRVKTANGDIVVGSTGGDVDAATANGDVRIGEVTRGVVSLRTGNGEVETGIREGTAARVDAHTSFGKVHNLLSETSGPATTEERVELRARTSFGDIIVRRSQPERIPTRKAQP</sequence>
<dbReference type="InterPro" id="IPR025164">
    <property type="entry name" value="Toastrack_DUF4097"/>
</dbReference>
<dbReference type="PANTHER" id="PTHR34094:SF1">
    <property type="entry name" value="PROTEIN FAM185A"/>
    <property type="match status" value="1"/>
</dbReference>
<gene>
    <name evidence="2" type="ORF">ABEU20_001947</name>
</gene>
<evidence type="ECO:0000259" key="1">
    <source>
        <dbReference type="Pfam" id="PF13349"/>
    </source>
</evidence>
<dbReference type="Pfam" id="PF13349">
    <property type="entry name" value="DUF4097"/>
    <property type="match status" value="1"/>
</dbReference>
<evidence type="ECO:0000313" key="3">
    <source>
        <dbReference type="Proteomes" id="UP001629745"/>
    </source>
</evidence>
<name>A0ABW9FCX5_9NOCA</name>
<reference evidence="2 3" key="1">
    <citation type="submission" date="2023-11" db="EMBL/GenBank/DDBJ databases">
        <authorList>
            <person name="Val-Calvo J."/>
            <person name="Scortti M."/>
            <person name="Vazquez-Boland J."/>
        </authorList>
    </citation>
    <scope>NUCLEOTIDE SEQUENCE [LARGE SCALE GENOMIC DNA]</scope>
    <source>
        <strain evidence="2 3">PAM 2766</strain>
    </source>
</reference>
<evidence type="ECO:0000313" key="2">
    <source>
        <dbReference type="EMBL" id="MFM1723381.1"/>
    </source>
</evidence>
<comment type="caution">
    <text evidence="2">The sequence shown here is derived from an EMBL/GenBank/DDBJ whole genome shotgun (WGS) entry which is preliminary data.</text>
</comment>
<protein>
    <submittedName>
        <fullName evidence="2">DUF4097 family beta strand repeat-containing protein</fullName>
    </submittedName>
</protein>
<dbReference type="PANTHER" id="PTHR34094">
    <property type="match status" value="1"/>
</dbReference>
<dbReference type="RefSeq" id="WP_420163959.1">
    <property type="nucleotide sequence ID" value="NZ_JBDLNV010000003.1"/>
</dbReference>
<organism evidence="2 3">
    <name type="scientific">Rhodococcus parequi</name>
    <dbReference type="NCBI Taxonomy" id="3137122"/>
    <lineage>
        <taxon>Bacteria</taxon>
        <taxon>Bacillati</taxon>
        <taxon>Actinomycetota</taxon>
        <taxon>Actinomycetes</taxon>
        <taxon>Mycobacteriales</taxon>
        <taxon>Nocardiaceae</taxon>
        <taxon>Rhodococcus</taxon>
    </lineage>
</organism>